<sequence length="295" mass="32204">MAWADEAALTQMTMDLLQNLFSCTDLGEIITRASTCCDPTRYTKPCAAQSESSSSAKVVGERWLEIQQTLPARIMGLRRKADDLACKGFYQQAVRRYTAALRLCKHWVDEEPSQRASLHHNRAAALVAQGLYEEALHDCEAASVLECNWVKPYYIKAAALQGMGRRCEALRLFAFLARARPDARIELPCGATLGAHAHASPPPPGAVVLRREDLLAVCAAPPGTPDATLLPAGWVARESRLRPGLWFFEHVETELRQWTPPPLPPSADARLISAAAAVPMAVDAAAARQQRLAAS</sequence>
<comment type="caution">
    <text evidence="4">The sequence shown here is derived from an EMBL/GenBank/DDBJ whole genome shotgun (WGS) entry which is preliminary data.</text>
</comment>
<organism evidence="4 5">
    <name type="scientific">Tribonema minus</name>
    <dbReference type="NCBI Taxonomy" id="303371"/>
    <lineage>
        <taxon>Eukaryota</taxon>
        <taxon>Sar</taxon>
        <taxon>Stramenopiles</taxon>
        <taxon>Ochrophyta</taxon>
        <taxon>PX clade</taxon>
        <taxon>Xanthophyceae</taxon>
        <taxon>Tribonematales</taxon>
        <taxon>Tribonemataceae</taxon>
        <taxon>Tribonema</taxon>
    </lineage>
</organism>
<dbReference type="PROSITE" id="PS50020">
    <property type="entry name" value="WW_DOMAIN_2"/>
    <property type="match status" value="1"/>
</dbReference>
<protein>
    <recommendedName>
        <fullName evidence="3">WW domain-containing protein</fullName>
    </recommendedName>
</protein>
<gene>
    <name evidence="4" type="ORF">JKP88DRAFT_266902</name>
</gene>
<dbReference type="EMBL" id="JAFCMP010000033">
    <property type="protein sequence ID" value="KAG5190546.1"/>
    <property type="molecule type" value="Genomic_DNA"/>
</dbReference>
<evidence type="ECO:0000259" key="3">
    <source>
        <dbReference type="PROSITE" id="PS50020"/>
    </source>
</evidence>
<evidence type="ECO:0000256" key="1">
    <source>
        <dbReference type="ARBA" id="ARBA00022737"/>
    </source>
</evidence>
<name>A0A835ZCL8_9STRA</name>
<evidence type="ECO:0000313" key="5">
    <source>
        <dbReference type="Proteomes" id="UP000664859"/>
    </source>
</evidence>
<evidence type="ECO:0000256" key="2">
    <source>
        <dbReference type="ARBA" id="ARBA00022803"/>
    </source>
</evidence>
<dbReference type="Proteomes" id="UP000664859">
    <property type="component" value="Unassembled WGS sequence"/>
</dbReference>
<dbReference type="InterPro" id="IPR001202">
    <property type="entry name" value="WW_dom"/>
</dbReference>
<proteinExistence type="predicted"/>
<keyword evidence="5" id="KW-1185">Reference proteome</keyword>
<keyword evidence="2" id="KW-0802">TPR repeat</keyword>
<dbReference type="Gene3D" id="1.25.40.10">
    <property type="entry name" value="Tetratricopeptide repeat domain"/>
    <property type="match status" value="1"/>
</dbReference>
<keyword evidence="1" id="KW-0677">Repeat</keyword>
<dbReference type="PANTHER" id="PTHR22904:SF523">
    <property type="entry name" value="STRESS-INDUCED-PHOSPHOPROTEIN 1"/>
    <property type="match status" value="1"/>
</dbReference>
<dbReference type="InterPro" id="IPR011990">
    <property type="entry name" value="TPR-like_helical_dom_sf"/>
</dbReference>
<reference evidence="4" key="1">
    <citation type="submission" date="2021-02" db="EMBL/GenBank/DDBJ databases">
        <title>First Annotated Genome of the Yellow-green Alga Tribonema minus.</title>
        <authorList>
            <person name="Mahan K.M."/>
        </authorList>
    </citation>
    <scope>NUCLEOTIDE SEQUENCE</scope>
    <source>
        <strain evidence="4">UTEX B ZZ1240</strain>
    </source>
</reference>
<accession>A0A835ZCL8</accession>
<dbReference type="SUPFAM" id="SSF48452">
    <property type="entry name" value="TPR-like"/>
    <property type="match status" value="1"/>
</dbReference>
<dbReference type="PANTHER" id="PTHR22904">
    <property type="entry name" value="TPR REPEAT CONTAINING PROTEIN"/>
    <property type="match status" value="1"/>
</dbReference>
<feature type="domain" description="WW" evidence="3">
    <location>
        <begin position="228"/>
        <end position="263"/>
    </location>
</feature>
<dbReference type="GO" id="GO:0051879">
    <property type="term" value="F:Hsp90 protein binding"/>
    <property type="evidence" value="ECO:0007669"/>
    <property type="project" value="TreeGrafter"/>
</dbReference>
<dbReference type="InterPro" id="IPR036020">
    <property type="entry name" value="WW_dom_sf"/>
</dbReference>
<dbReference type="SUPFAM" id="SSF51045">
    <property type="entry name" value="WW domain"/>
    <property type="match status" value="1"/>
</dbReference>
<evidence type="ECO:0000313" key="4">
    <source>
        <dbReference type="EMBL" id="KAG5190546.1"/>
    </source>
</evidence>
<dbReference type="AlphaFoldDB" id="A0A835ZCL8"/>